<dbReference type="Proteomes" id="UP000827976">
    <property type="component" value="Chromosome 19"/>
</dbReference>
<evidence type="ECO:0000313" key="2">
    <source>
        <dbReference type="Proteomes" id="UP000827976"/>
    </source>
</evidence>
<organism evidence="1 2">
    <name type="scientific">Dioscorea alata</name>
    <name type="common">Purple yam</name>
    <dbReference type="NCBI Taxonomy" id="55571"/>
    <lineage>
        <taxon>Eukaryota</taxon>
        <taxon>Viridiplantae</taxon>
        <taxon>Streptophyta</taxon>
        <taxon>Embryophyta</taxon>
        <taxon>Tracheophyta</taxon>
        <taxon>Spermatophyta</taxon>
        <taxon>Magnoliopsida</taxon>
        <taxon>Liliopsida</taxon>
        <taxon>Dioscoreales</taxon>
        <taxon>Dioscoreaceae</taxon>
        <taxon>Dioscorea</taxon>
    </lineage>
</organism>
<dbReference type="EC" id="3.3.2.10" evidence="1"/>
<protein>
    <submittedName>
        <fullName evidence="1">Soluble epoxide hydrolase protein</fullName>
        <ecNumber evidence="1">3.3.2.10</ecNumber>
    </submittedName>
</protein>
<name>A0ACB7TZG4_DIOAL</name>
<comment type="caution">
    <text evidence="1">The sequence shown here is derived from an EMBL/GenBank/DDBJ whole genome shotgun (WGS) entry which is preliminary data.</text>
</comment>
<reference evidence="2" key="1">
    <citation type="journal article" date="2022" name="Nat. Commun.">
        <title>Chromosome evolution and the genetic basis of agronomically important traits in greater yam.</title>
        <authorList>
            <person name="Bredeson J.V."/>
            <person name="Lyons J.B."/>
            <person name="Oniyinde I.O."/>
            <person name="Okereke N.R."/>
            <person name="Kolade O."/>
            <person name="Nnabue I."/>
            <person name="Nwadili C.O."/>
            <person name="Hribova E."/>
            <person name="Parker M."/>
            <person name="Nwogha J."/>
            <person name="Shu S."/>
            <person name="Carlson J."/>
            <person name="Kariba R."/>
            <person name="Muthemba S."/>
            <person name="Knop K."/>
            <person name="Barton G.J."/>
            <person name="Sherwood A.V."/>
            <person name="Lopez-Montes A."/>
            <person name="Asiedu R."/>
            <person name="Jamnadass R."/>
            <person name="Muchugi A."/>
            <person name="Goodstein D."/>
            <person name="Egesi C.N."/>
            <person name="Featherston J."/>
            <person name="Asfaw A."/>
            <person name="Simpson G.G."/>
            <person name="Dolezel J."/>
            <person name="Hendre P.S."/>
            <person name="Van Deynze A."/>
            <person name="Kumar P.L."/>
            <person name="Obidiegwu J.E."/>
            <person name="Bhattacharjee R."/>
            <person name="Rokhsar D.S."/>
        </authorList>
    </citation>
    <scope>NUCLEOTIDE SEQUENCE [LARGE SCALE GENOMIC DNA]</scope>
    <source>
        <strain evidence="2">cv. TDa95/00328</strain>
    </source>
</reference>
<sequence length="309" mass="34984">MEKIEHSYLIINGISLHIAHVGKGESGDVILLHGFPEIWYSWRYQMLALAEAGFRAITPDCRGYGLSGQPQEPDKASWEDLTSDLLGILDTLNIPKAFIVGKDFGTKTANDFSILHPGRVLGVITLGVPFVPDSPSSLAALPKGFYIPRWREPGRAEKDFGRFEVKRVLRNIYILFCRRELQVAEEDQEIMDLVEQTTPLPPWFTEDDLACYTALYENSGFSYPLQMPYRSIHKGHGFTNPKIEVPSLLIIGEKDYILKFPGMEEYIRNGTVKHFVPDLETTFISDGTHFVQEQFPDKAVGHIQTSEYS</sequence>
<evidence type="ECO:0000313" key="1">
    <source>
        <dbReference type="EMBL" id="KAH7653413.1"/>
    </source>
</evidence>
<accession>A0ACB7TZG4</accession>
<gene>
    <name evidence="1" type="ORF">IHE45_19G079100</name>
</gene>
<keyword evidence="2" id="KW-1185">Reference proteome</keyword>
<dbReference type="EMBL" id="CM037029">
    <property type="protein sequence ID" value="KAH7653413.1"/>
    <property type="molecule type" value="Genomic_DNA"/>
</dbReference>
<keyword evidence="1" id="KW-0378">Hydrolase</keyword>
<proteinExistence type="predicted"/>